<proteinExistence type="predicted"/>
<reference evidence="1 2" key="1">
    <citation type="submission" date="2015-12" db="EMBL/GenBank/DDBJ databases">
        <title>The genome of Folsomia candida.</title>
        <authorList>
            <person name="Faddeeva A."/>
            <person name="Derks M.F."/>
            <person name="Anvar Y."/>
            <person name="Smit S."/>
            <person name="Van Straalen N."/>
            <person name="Roelofs D."/>
        </authorList>
    </citation>
    <scope>NUCLEOTIDE SEQUENCE [LARGE SCALE GENOMIC DNA]</scope>
    <source>
        <strain evidence="1 2">VU population</strain>
        <tissue evidence="1">Whole body</tissue>
    </source>
</reference>
<feature type="non-terminal residue" evidence="1">
    <location>
        <position position="1"/>
    </location>
</feature>
<evidence type="ECO:0000313" key="2">
    <source>
        <dbReference type="Proteomes" id="UP000198287"/>
    </source>
</evidence>
<accession>A0A226CY96</accession>
<evidence type="ECO:0000313" key="1">
    <source>
        <dbReference type="EMBL" id="OXA37760.1"/>
    </source>
</evidence>
<comment type="caution">
    <text evidence="1">The sequence shown here is derived from an EMBL/GenBank/DDBJ whole genome shotgun (WGS) entry which is preliminary data.</text>
</comment>
<dbReference type="AlphaFoldDB" id="A0A226CY96"/>
<dbReference type="EMBL" id="LNIX01000052">
    <property type="protein sequence ID" value="OXA37760.1"/>
    <property type="molecule type" value="Genomic_DNA"/>
</dbReference>
<keyword evidence="2" id="KW-1185">Reference proteome</keyword>
<name>A0A226CY96_FOLCA</name>
<protein>
    <submittedName>
        <fullName evidence="1">Uncharacterized protein</fullName>
    </submittedName>
</protein>
<organism evidence="1 2">
    <name type="scientific">Folsomia candida</name>
    <name type="common">Springtail</name>
    <dbReference type="NCBI Taxonomy" id="158441"/>
    <lineage>
        <taxon>Eukaryota</taxon>
        <taxon>Metazoa</taxon>
        <taxon>Ecdysozoa</taxon>
        <taxon>Arthropoda</taxon>
        <taxon>Hexapoda</taxon>
        <taxon>Collembola</taxon>
        <taxon>Entomobryomorpha</taxon>
        <taxon>Isotomoidea</taxon>
        <taxon>Isotomidae</taxon>
        <taxon>Proisotominae</taxon>
        <taxon>Folsomia</taxon>
    </lineage>
</organism>
<gene>
    <name evidence="1" type="ORF">Fcan01_27429</name>
</gene>
<sequence>ESPGSKEKTAALCYEYLTTAKIRAEEKYRCDIVGVVTDNCNSMRALQNLVRSNLPDVEAYGCNALLLNLLGQKFTPQDLKVSLQASGSTAADVVSSWLNLDTNLSEEVTTDEYYKKQRKLGMTAHAISAYLLHPVFRGHCSLCPPTLGELKILLKPRQHYDQIA</sequence>
<dbReference type="Proteomes" id="UP000198287">
    <property type="component" value="Unassembled WGS sequence"/>
</dbReference>